<sequence>MASRFLLLLILSYLLPLSSALPSQTLLDAVEILSDSGFVSMALTLGLLSKTLLLQSPSLTIFSPTDHVFVEHGQPPLSLLQFHLSPLPLSLQSLETLPPASTIPTLLPNHSLVITSSSSDDYVSLNGVRIDGSPIFDDGSLIVFGIQEFFDPNFGVPRPNPTCVPSVNGDDHSFAKASLVLRSSGYSVMASFLDLQLLGFKATTATLTVFAPIDDAMKTKGYIGNFSEYPSIFFRHVLPCKFSWADLVAFNDGALLGTYLEGFKINVTKSGNNMMINEVAITTPDLYYGGSIVVHGLQEVLAVLEKPQRLAESPSDNELDHCEF</sequence>
<dbReference type="KEGG" id="dzi:111317501"/>
<accession>A0A6P6BF10</accession>
<keyword evidence="3" id="KW-0732">Signal</keyword>
<proteinExistence type="inferred from homology"/>
<evidence type="ECO:0000256" key="2">
    <source>
        <dbReference type="ARBA" id="ARBA00022974"/>
    </source>
</evidence>
<keyword evidence="5" id="KW-1185">Reference proteome</keyword>
<dbReference type="InterPro" id="IPR000782">
    <property type="entry name" value="FAS1_domain"/>
</dbReference>
<protein>
    <submittedName>
        <fullName evidence="6">Fasciclin-like arabinogalactan protein 20</fullName>
    </submittedName>
</protein>
<evidence type="ECO:0000259" key="4">
    <source>
        <dbReference type="PROSITE" id="PS50213"/>
    </source>
</evidence>
<evidence type="ECO:0000256" key="3">
    <source>
        <dbReference type="SAM" id="SignalP"/>
    </source>
</evidence>
<evidence type="ECO:0000256" key="1">
    <source>
        <dbReference type="ARBA" id="ARBA00007843"/>
    </source>
</evidence>
<evidence type="ECO:0000313" key="6">
    <source>
        <dbReference type="RefSeq" id="XP_022775669.1"/>
    </source>
</evidence>
<dbReference type="GeneID" id="111317501"/>
<dbReference type="InterPro" id="IPR036378">
    <property type="entry name" value="FAS1_dom_sf"/>
</dbReference>
<dbReference type="AlphaFoldDB" id="A0A6P6BF10"/>
<dbReference type="OrthoDB" id="938419at2759"/>
<evidence type="ECO:0000313" key="5">
    <source>
        <dbReference type="Proteomes" id="UP000515121"/>
    </source>
</evidence>
<reference evidence="6" key="1">
    <citation type="submission" date="2025-08" db="UniProtKB">
        <authorList>
            <consortium name="RefSeq"/>
        </authorList>
    </citation>
    <scope>IDENTIFICATION</scope>
    <source>
        <tissue evidence="6">Fruit stalk</tissue>
    </source>
</reference>
<dbReference type="Pfam" id="PF02469">
    <property type="entry name" value="Fasciclin"/>
    <property type="match status" value="1"/>
</dbReference>
<keyword evidence="2" id="KW-0654">Proteoglycan</keyword>
<dbReference type="SMART" id="SM00554">
    <property type="entry name" value="FAS1"/>
    <property type="match status" value="2"/>
</dbReference>
<dbReference type="SUPFAM" id="SSF82153">
    <property type="entry name" value="FAS1 domain"/>
    <property type="match status" value="2"/>
</dbReference>
<gene>
    <name evidence="6" type="primary">LOC111317501</name>
</gene>
<feature type="domain" description="FAS1" evidence="4">
    <location>
        <begin position="161"/>
        <end position="301"/>
    </location>
</feature>
<feature type="signal peptide" evidence="3">
    <location>
        <begin position="1"/>
        <end position="20"/>
    </location>
</feature>
<feature type="chain" id="PRO_5027836595" evidence="3">
    <location>
        <begin position="21"/>
        <end position="324"/>
    </location>
</feature>
<organism evidence="5 6">
    <name type="scientific">Durio zibethinus</name>
    <name type="common">Durian</name>
    <dbReference type="NCBI Taxonomy" id="66656"/>
    <lineage>
        <taxon>Eukaryota</taxon>
        <taxon>Viridiplantae</taxon>
        <taxon>Streptophyta</taxon>
        <taxon>Embryophyta</taxon>
        <taxon>Tracheophyta</taxon>
        <taxon>Spermatophyta</taxon>
        <taxon>Magnoliopsida</taxon>
        <taxon>eudicotyledons</taxon>
        <taxon>Gunneridae</taxon>
        <taxon>Pentapetalae</taxon>
        <taxon>rosids</taxon>
        <taxon>malvids</taxon>
        <taxon>Malvales</taxon>
        <taxon>Malvaceae</taxon>
        <taxon>Helicteroideae</taxon>
        <taxon>Durio</taxon>
    </lineage>
</organism>
<dbReference type="Gene3D" id="2.30.180.10">
    <property type="entry name" value="FAS1 domain"/>
    <property type="match status" value="1"/>
</dbReference>
<dbReference type="PROSITE" id="PS50213">
    <property type="entry name" value="FAS1"/>
    <property type="match status" value="1"/>
</dbReference>
<dbReference type="InterPro" id="IPR052806">
    <property type="entry name" value="Fasciclin-like_AGP"/>
</dbReference>
<keyword evidence="2" id="KW-0325">Glycoprotein</keyword>
<dbReference type="PANTHER" id="PTHR33985">
    <property type="entry name" value="OS02G0491300 PROTEIN-RELATED"/>
    <property type="match status" value="1"/>
</dbReference>
<dbReference type="RefSeq" id="XP_022775669.1">
    <property type="nucleotide sequence ID" value="XM_022919934.1"/>
</dbReference>
<dbReference type="Proteomes" id="UP000515121">
    <property type="component" value="Unplaced"/>
</dbReference>
<comment type="similarity">
    <text evidence="1">Belongs to the fasciclin-like AGP family.</text>
</comment>
<name>A0A6P6BF10_DURZI</name>
<dbReference type="PANTHER" id="PTHR33985:SF17">
    <property type="entry name" value="FASCICLIN-LIKE ARABINOGALACTAN PROTEIN 20"/>
    <property type="match status" value="1"/>
</dbReference>